<name>A0A9W8YW65_9PEZI</name>
<dbReference type="OrthoDB" id="417112at2759"/>
<evidence type="ECO:0000256" key="1">
    <source>
        <dbReference type="ARBA" id="ARBA00006315"/>
    </source>
</evidence>
<organism evidence="2 3">
    <name type="scientific">Gnomoniopsis smithogilvyi</name>
    <dbReference type="NCBI Taxonomy" id="1191159"/>
    <lineage>
        <taxon>Eukaryota</taxon>
        <taxon>Fungi</taxon>
        <taxon>Dikarya</taxon>
        <taxon>Ascomycota</taxon>
        <taxon>Pezizomycotina</taxon>
        <taxon>Sordariomycetes</taxon>
        <taxon>Sordariomycetidae</taxon>
        <taxon>Diaporthales</taxon>
        <taxon>Gnomoniaceae</taxon>
        <taxon>Gnomoniopsis</taxon>
    </lineage>
</organism>
<reference evidence="2" key="1">
    <citation type="submission" date="2022-10" db="EMBL/GenBank/DDBJ databases">
        <title>Tapping the CABI collections for fungal endophytes: first genome assemblies for Collariella, Neodidymelliopsis, Ascochyta clinopodiicola, Didymella pomorum, Didymosphaeria variabile, Neocosmospora piperis and Neocucurbitaria cava.</title>
        <authorList>
            <person name="Hill R."/>
        </authorList>
    </citation>
    <scope>NUCLEOTIDE SEQUENCE</scope>
    <source>
        <strain evidence="2">IMI 355082</strain>
    </source>
</reference>
<gene>
    <name evidence="2" type="ORF">N0V93_002937</name>
</gene>
<dbReference type="HAMAP" id="MF_00055">
    <property type="entry name" value="MEMO1"/>
    <property type="match status" value="1"/>
</dbReference>
<dbReference type="NCBIfam" id="TIGR04336">
    <property type="entry name" value="AmmeMemoSam_B"/>
    <property type="match status" value="1"/>
</dbReference>
<dbReference type="AlphaFoldDB" id="A0A9W8YW65"/>
<dbReference type="Gene3D" id="3.40.830.10">
    <property type="entry name" value="LigB-like"/>
    <property type="match status" value="1"/>
</dbReference>
<keyword evidence="3" id="KW-1185">Reference proteome</keyword>
<evidence type="ECO:0000313" key="3">
    <source>
        <dbReference type="Proteomes" id="UP001140453"/>
    </source>
</evidence>
<evidence type="ECO:0008006" key="4">
    <source>
        <dbReference type="Google" id="ProtNLM"/>
    </source>
</evidence>
<accession>A0A9W8YW65</accession>
<proteinExistence type="inferred from homology"/>
<dbReference type="EMBL" id="JAPEVB010000002">
    <property type="protein sequence ID" value="KAJ4393722.1"/>
    <property type="molecule type" value="Genomic_DNA"/>
</dbReference>
<dbReference type="InterPro" id="IPR002737">
    <property type="entry name" value="MEMO1_fam"/>
</dbReference>
<dbReference type="CDD" id="cd07361">
    <property type="entry name" value="MEMO_like"/>
    <property type="match status" value="1"/>
</dbReference>
<sequence>MPQSGTREATHAGSWYEDRADVLSRQLDEFLDKVPTTVDGKELPITKARVIIAPHAGYSYSGPCAAWAYKSLDLASAKRIFVLGPAHAYYLAGSALTTFAAYETPFGDLPVDADIIQALRDTGKFSDIPRQRDEDEHSLEMHLPYLWKRLEQTHGKDNSKWPIKIVPVLIGDNDGPKEKAFGTLLAPYLQDPDNAFIISSDFCHWGTRFRYTAYVPAADRLDELQSVKRQSSLPTPIHEGIRVLDQLAMDAVASGTHDKFVDNLAVTGNTVCGRHPIGVTMAALEVAAGGEVSADKGRFTFIRYERSSLVESVGDSSVSYAAAYAII</sequence>
<dbReference type="Proteomes" id="UP001140453">
    <property type="component" value="Unassembled WGS sequence"/>
</dbReference>
<dbReference type="Pfam" id="PF01875">
    <property type="entry name" value="Memo"/>
    <property type="match status" value="1"/>
</dbReference>
<comment type="similarity">
    <text evidence="1">Belongs to the MEMO1 family.</text>
</comment>
<dbReference type="PANTHER" id="PTHR11060">
    <property type="entry name" value="PROTEIN MEMO1"/>
    <property type="match status" value="1"/>
</dbReference>
<protein>
    <recommendedName>
        <fullName evidence="4">MEMO1 family protein</fullName>
    </recommendedName>
</protein>
<evidence type="ECO:0000313" key="2">
    <source>
        <dbReference type="EMBL" id="KAJ4393722.1"/>
    </source>
</evidence>
<dbReference type="PANTHER" id="PTHR11060:SF0">
    <property type="entry name" value="PROTEIN MEMO1"/>
    <property type="match status" value="1"/>
</dbReference>
<comment type="caution">
    <text evidence="2">The sequence shown here is derived from an EMBL/GenBank/DDBJ whole genome shotgun (WGS) entry which is preliminary data.</text>
</comment>